<protein>
    <submittedName>
        <fullName evidence="2">Uncharacterized protein</fullName>
    </submittedName>
</protein>
<dbReference type="Proteomes" id="UP000324222">
    <property type="component" value="Unassembled WGS sequence"/>
</dbReference>
<proteinExistence type="predicted"/>
<accession>A0A5B7JEQ0</accession>
<evidence type="ECO:0000313" key="2">
    <source>
        <dbReference type="EMBL" id="MPC91448.1"/>
    </source>
</evidence>
<gene>
    <name evidence="2" type="ORF">E2C01_086486</name>
</gene>
<feature type="compositionally biased region" description="Polar residues" evidence="1">
    <location>
        <begin position="58"/>
        <end position="89"/>
    </location>
</feature>
<sequence length="114" mass="12454">MAIHCAQDDHPAHYTCQYITQILIAHKTGIVSTPPAHHFNTAMPSTLEVADIIPPEMESSQTTKSPELSTTQDPQSGSCTQSPRPSSLLTPRDVGLISMMANMPQVRKMGNFHN</sequence>
<dbReference type="AlphaFoldDB" id="A0A5B7JEQ0"/>
<comment type="caution">
    <text evidence="2">The sequence shown here is derived from an EMBL/GenBank/DDBJ whole genome shotgun (WGS) entry which is preliminary data.</text>
</comment>
<name>A0A5B7JEQ0_PORTR</name>
<evidence type="ECO:0000313" key="3">
    <source>
        <dbReference type="Proteomes" id="UP000324222"/>
    </source>
</evidence>
<evidence type="ECO:0000256" key="1">
    <source>
        <dbReference type="SAM" id="MobiDB-lite"/>
    </source>
</evidence>
<dbReference type="OrthoDB" id="6270916at2759"/>
<organism evidence="2 3">
    <name type="scientific">Portunus trituberculatus</name>
    <name type="common">Swimming crab</name>
    <name type="synonym">Neptunus trituberculatus</name>
    <dbReference type="NCBI Taxonomy" id="210409"/>
    <lineage>
        <taxon>Eukaryota</taxon>
        <taxon>Metazoa</taxon>
        <taxon>Ecdysozoa</taxon>
        <taxon>Arthropoda</taxon>
        <taxon>Crustacea</taxon>
        <taxon>Multicrustacea</taxon>
        <taxon>Malacostraca</taxon>
        <taxon>Eumalacostraca</taxon>
        <taxon>Eucarida</taxon>
        <taxon>Decapoda</taxon>
        <taxon>Pleocyemata</taxon>
        <taxon>Brachyura</taxon>
        <taxon>Eubrachyura</taxon>
        <taxon>Portunoidea</taxon>
        <taxon>Portunidae</taxon>
        <taxon>Portuninae</taxon>
        <taxon>Portunus</taxon>
    </lineage>
</organism>
<dbReference type="EMBL" id="VSRR010087792">
    <property type="protein sequence ID" value="MPC91448.1"/>
    <property type="molecule type" value="Genomic_DNA"/>
</dbReference>
<feature type="region of interest" description="Disordered" evidence="1">
    <location>
        <begin position="52"/>
        <end position="94"/>
    </location>
</feature>
<reference evidence="2 3" key="1">
    <citation type="submission" date="2019-05" db="EMBL/GenBank/DDBJ databases">
        <title>Another draft genome of Portunus trituberculatus and its Hox gene families provides insights of decapod evolution.</title>
        <authorList>
            <person name="Jeong J.-H."/>
            <person name="Song I."/>
            <person name="Kim S."/>
            <person name="Choi T."/>
            <person name="Kim D."/>
            <person name="Ryu S."/>
            <person name="Kim W."/>
        </authorList>
    </citation>
    <scope>NUCLEOTIDE SEQUENCE [LARGE SCALE GENOMIC DNA]</scope>
    <source>
        <tissue evidence="2">Muscle</tissue>
    </source>
</reference>
<keyword evidence="3" id="KW-1185">Reference proteome</keyword>